<name>A0A1H4DK64_9FIRM</name>
<dbReference type="STRING" id="81409.SAMN04515656_12535"/>
<keyword evidence="3" id="KW-1185">Reference proteome</keyword>
<dbReference type="Gene3D" id="1.10.10.10">
    <property type="entry name" value="Winged helix-like DNA-binding domain superfamily/Winged helix DNA-binding domain"/>
    <property type="match status" value="1"/>
</dbReference>
<evidence type="ECO:0000313" key="3">
    <source>
        <dbReference type="Proteomes" id="UP000199394"/>
    </source>
</evidence>
<keyword evidence="1" id="KW-0175">Coiled coil</keyword>
<protein>
    <recommendedName>
        <fullName evidence="4">Sigma-70, region 4</fullName>
    </recommendedName>
</protein>
<dbReference type="RefSeq" id="WP_090309079.1">
    <property type="nucleotide sequence ID" value="NZ_FNRK01000025.1"/>
</dbReference>
<evidence type="ECO:0000313" key="2">
    <source>
        <dbReference type="EMBL" id="SEA73223.1"/>
    </source>
</evidence>
<dbReference type="SUPFAM" id="SSF88659">
    <property type="entry name" value="Sigma3 and sigma4 domains of RNA polymerase sigma factors"/>
    <property type="match status" value="1"/>
</dbReference>
<proteinExistence type="predicted"/>
<feature type="coiled-coil region" evidence="1">
    <location>
        <begin position="10"/>
        <end position="37"/>
    </location>
</feature>
<evidence type="ECO:0000256" key="1">
    <source>
        <dbReference type="SAM" id="Coils"/>
    </source>
</evidence>
<reference evidence="2 3" key="1">
    <citation type="submission" date="2016-10" db="EMBL/GenBank/DDBJ databases">
        <authorList>
            <person name="de Groot N.N."/>
        </authorList>
    </citation>
    <scope>NUCLEOTIDE SEQUENCE [LARGE SCALE GENOMIC DNA]</scope>
    <source>
        <strain evidence="2 3">SR12</strain>
    </source>
</reference>
<gene>
    <name evidence="2" type="ORF">SAMN04515656_12535</name>
</gene>
<dbReference type="Proteomes" id="UP000199394">
    <property type="component" value="Unassembled WGS sequence"/>
</dbReference>
<sequence>MNYLNDDHSVINMRLELEITEIEIQRLKDLKVQLEIESASIPYTDLLEKKSVLKQIQSVQDALQEQTRIERLLKKNIAHIESIIPRLKGTQRKVFYLQQYLGLSLIEIAEMLDYDYDYIRHVAAKTRKIN</sequence>
<dbReference type="InterPro" id="IPR013324">
    <property type="entry name" value="RNA_pol_sigma_r3/r4-like"/>
</dbReference>
<evidence type="ECO:0008006" key="4">
    <source>
        <dbReference type="Google" id="ProtNLM"/>
    </source>
</evidence>
<organism evidence="2 3">
    <name type="scientific">Eubacterium aggregans</name>
    <dbReference type="NCBI Taxonomy" id="81409"/>
    <lineage>
        <taxon>Bacteria</taxon>
        <taxon>Bacillati</taxon>
        <taxon>Bacillota</taxon>
        <taxon>Clostridia</taxon>
        <taxon>Eubacteriales</taxon>
        <taxon>Eubacteriaceae</taxon>
        <taxon>Eubacterium</taxon>
    </lineage>
</organism>
<dbReference type="AlphaFoldDB" id="A0A1H4DK64"/>
<accession>A0A1H4DK64</accession>
<dbReference type="EMBL" id="FNRK01000025">
    <property type="protein sequence ID" value="SEA73223.1"/>
    <property type="molecule type" value="Genomic_DNA"/>
</dbReference>
<dbReference type="OrthoDB" id="1769669at2"/>
<dbReference type="InterPro" id="IPR036388">
    <property type="entry name" value="WH-like_DNA-bd_sf"/>
</dbReference>